<proteinExistence type="predicted"/>
<organism evidence="2 3">
    <name type="scientific">Rhodopseudomonas palustris (strain HaA2)</name>
    <dbReference type="NCBI Taxonomy" id="316058"/>
    <lineage>
        <taxon>Bacteria</taxon>
        <taxon>Pseudomonadati</taxon>
        <taxon>Pseudomonadota</taxon>
        <taxon>Alphaproteobacteria</taxon>
        <taxon>Hyphomicrobiales</taxon>
        <taxon>Nitrobacteraceae</taxon>
        <taxon>Rhodopseudomonas</taxon>
    </lineage>
</organism>
<dbReference type="KEGG" id="rpb:RPB_4711"/>
<name>Q2IQW6_RHOP2</name>
<dbReference type="Proteomes" id="UP000008809">
    <property type="component" value="Chromosome"/>
</dbReference>
<sequence>MTEPRMIGASPCVPDVLKLVPGAGGPNTRRRFKEQRRQGDPTANAGLIKPQLSSVNGRGGPMSVPAGSLSAGGCGALPPGGPGQVAGEVVFCPPAR</sequence>
<reference evidence="2 3" key="1">
    <citation type="submission" date="2006-01" db="EMBL/GenBank/DDBJ databases">
        <title>Complete sequence of Rhodopseudomonas palustris HaA2.</title>
        <authorList>
            <consortium name="US DOE Joint Genome Institute"/>
            <person name="Copeland A."/>
            <person name="Lucas S."/>
            <person name="Lapidus A."/>
            <person name="Barry K."/>
            <person name="Detter J.C."/>
            <person name="Glavina T."/>
            <person name="Hammon N."/>
            <person name="Israni S."/>
            <person name="Pitluck S."/>
            <person name="Chain P."/>
            <person name="Malfatti S."/>
            <person name="Shin M."/>
            <person name="Vergez L."/>
            <person name="Schmutz J."/>
            <person name="Larimer F."/>
            <person name="Land M."/>
            <person name="Hauser L."/>
            <person name="Pelletier D.A."/>
            <person name="Kyrpides N."/>
            <person name="Anderson I."/>
            <person name="Oda Y."/>
            <person name="Harwood C.S."/>
            <person name="Richardson P."/>
        </authorList>
    </citation>
    <scope>NUCLEOTIDE SEQUENCE [LARGE SCALE GENOMIC DNA]</scope>
    <source>
        <strain evidence="2 3">HaA2</strain>
    </source>
</reference>
<feature type="region of interest" description="Disordered" evidence="1">
    <location>
        <begin position="18"/>
        <end position="64"/>
    </location>
</feature>
<evidence type="ECO:0000313" key="2">
    <source>
        <dbReference type="EMBL" id="ABD09394.1"/>
    </source>
</evidence>
<gene>
    <name evidence="2" type="ordered locus">RPB_4711</name>
</gene>
<evidence type="ECO:0000256" key="1">
    <source>
        <dbReference type="SAM" id="MobiDB-lite"/>
    </source>
</evidence>
<dbReference type="STRING" id="316058.RPB_4711"/>
<dbReference type="EMBL" id="CP000250">
    <property type="protein sequence ID" value="ABD09394.1"/>
    <property type="molecule type" value="Genomic_DNA"/>
</dbReference>
<dbReference type="HOGENOM" id="CLU_2357853_0_0_5"/>
<dbReference type="AlphaFoldDB" id="Q2IQW6"/>
<evidence type="ECO:0000313" key="3">
    <source>
        <dbReference type="Proteomes" id="UP000008809"/>
    </source>
</evidence>
<keyword evidence="3" id="KW-1185">Reference proteome</keyword>
<protein>
    <submittedName>
        <fullName evidence="2">Uncharacterized protein</fullName>
    </submittedName>
</protein>
<accession>Q2IQW6</accession>